<protein>
    <submittedName>
        <fullName evidence="1">Uncharacterized protein</fullName>
    </submittedName>
</protein>
<dbReference type="RefSeq" id="WP_037519067.1">
    <property type="nucleotide sequence ID" value="NZ_JGVR01000009.1"/>
</dbReference>
<reference evidence="1 2" key="1">
    <citation type="submission" date="2014-03" db="EMBL/GenBank/DDBJ databases">
        <title>Genome sequence of Sphingobium yanoikuyae B1.</title>
        <authorList>
            <person name="Gan H.M."/>
            <person name="Gan H.Y."/>
            <person name="Savka M.A."/>
        </authorList>
    </citation>
    <scope>NUCLEOTIDE SEQUENCE [LARGE SCALE GENOMIC DNA]</scope>
    <source>
        <strain evidence="1 2">B1</strain>
    </source>
</reference>
<dbReference type="EMBL" id="JGVR01000009">
    <property type="protein sequence ID" value="KEZ19447.1"/>
    <property type="molecule type" value="Genomic_DNA"/>
</dbReference>
<name>A0A084ENA5_SPHYA</name>
<accession>A0A084ENA5</accession>
<evidence type="ECO:0000313" key="1">
    <source>
        <dbReference type="EMBL" id="KEZ19447.1"/>
    </source>
</evidence>
<organism evidence="1 2">
    <name type="scientific">Sphingobium yanoikuyae</name>
    <name type="common">Sphingomonas yanoikuyae</name>
    <dbReference type="NCBI Taxonomy" id="13690"/>
    <lineage>
        <taxon>Bacteria</taxon>
        <taxon>Pseudomonadati</taxon>
        <taxon>Pseudomonadota</taxon>
        <taxon>Alphaproteobacteria</taxon>
        <taxon>Sphingomonadales</taxon>
        <taxon>Sphingomonadaceae</taxon>
        <taxon>Sphingobium</taxon>
    </lineage>
</organism>
<proteinExistence type="predicted"/>
<dbReference type="PATRIC" id="fig|13690.10.peg.2025"/>
<evidence type="ECO:0000313" key="2">
    <source>
        <dbReference type="Proteomes" id="UP000028534"/>
    </source>
</evidence>
<sequence>MVPFTHKYADKAWIEFEKDKTGGFAPVGLTIIANIPLARASSGYQASRVIELENAAVAYAKKLGVPVTFRSES</sequence>
<dbReference type="Proteomes" id="UP000028534">
    <property type="component" value="Unassembled WGS sequence"/>
</dbReference>
<dbReference type="AlphaFoldDB" id="A0A084ENA5"/>
<gene>
    <name evidence="1" type="ORF">CP98_01968</name>
</gene>
<comment type="caution">
    <text evidence="1">The sequence shown here is derived from an EMBL/GenBank/DDBJ whole genome shotgun (WGS) entry which is preliminary data.</text>
</comment>